<gene>
    <name evidence="2" type="primary">LOC142163839</name>
</gene>
<proteinExistence type="predicted"/>
<name>A0AC58RWG7_TOBAC</name>
<keyword evidence="1" id="KW-1185">Reference proteome</keyword>
<reference evidence="1" key="1">
    <citation type="journal article" date="2014" name="Nat. Commun.">
        <title>The tobacco genome sequence and its comparison with those of tomato and potato.</title>
        <authorList>
            <person name="Sierro N."/>
            <person name="Battey J.N."/>
            <person name="Ouadi S."/>
            <person name="Bakaher N."/>
            <person name="Bovet L."/>
            <person name="Willig A."/>
            <person name="Goepfert S."/>
            <person name="Peitsch M.C."/>
            <person name="Ivanov N.V."/>
        </authorList>
    </citation>
    <scope>NUCLEOTIDE SEQUENCE [LARGE SCALE GENOMIC DNA]</scope>
</reference>
<dbReference type="RefSeq" id="XP_075077084.1">
    <property type="nucleotide sequence ID" value="XM_075220983.1"/>
</dbReference>
<accession>A0AC58RWG7</accession>
<reference evidence="2" key="2">
    <citation type="submission" date="2025-08" db="UniProtKB">
        <authorList>
            <consortium name="RefSeq"/>
        </authorList>
    </citation>
    <scope>IDENTIFICATION</scope>
    <source>
        <tissue evidence="2">Leaf</tissue>
    </source>
</reference>
<evidence type="ECO:0000313" key="1">
    <source>
        <dbReference type="Proteomes" id="UP000790787"/>
    </source>
</evidence>
<evidence type="ECO:0000313" key="2">
    <source>
        <dbReference type="RefSeq" id="XP_075077084.1"/>
    </source>
</evidence>
<protein>
    <submittedName>
        <fullName evidence="2">Uncharacterized protein LOC142163839</fullName>
    </submittedName>
</protein>
<organism evidence="1 2">
    <name type="scientific">Nicotiana tabacum</name>
    <name type="common">Common tobacco</name>
    <dbReference type="NCBI Taxonomy" id="4097"/>
    <lineage>
        <taxon>Eukaryota</taxon>
        <taxon>Viridiplantae</taxon>
        <taxon>Streptophyta</taxon>
        <taxon>Embryophyta</taxon>
        <taxon>Tracheophyta</taxon>
        <taxon>Spermatophyta</taxon>
        <taxon>Magnoliopsida</taxon>
        <taxon>eudicotyledons</taxon>
        <taxon>Gunneridae</taxon>
        <taxon>Pentapetalae</taxon>
        <taxon>asterids</taxon>
        <taxon>lamiids</taxon>
        <taxon>Solanales</taxon>
        <taxon>Solanaceae</taxon>
        <taxon>Nicotianoideae</taxon>
        <taxon>Nicotianeae</taxon>
        <taxon>Nicotiana</taxon>
    </lineage>
</organism>
<sequence length="255" mass="29263">MNKKNITKNKARLVVQGYNQEEGVEYDETFAHAARIEAIRMLIASAAQMKFTLYQMDVKSAFLNGYLKEEVIVKQPLRFESEEFPDYVFKLDKTLYGLKQAPRAWLLGGYSDILKEKHFRNNTFSWFMSGVLGTKKQNSVALSAAEVEYVAATSCCAQLLQIRQQLRNYGIFVGCVPIFCDNTSTIKIAKNLCQHNRTKHVDIRHQFLRDNIEKGNISINFCKTEDQIANNFTKALSVDHFERNRLELGLINTSN</sequence>
<dbReference type="Proteomes" id="UP000790787">
    <property type="component" value="Chromosome 9"/>
</dbReference>